<accession>A0ACC0DG07</accession>
<protein>
    <submittedName>
        <fullName evidence="1">Uncharacterized protein</fullName>
    </submittedName>
</protein>
<sequence length="770" mass="81795">MSQSSEDARAPAGDSSGAATRTATEQQQQTPGRAESFTTSPYSNPPQRTQRGLAQARVLRGAIRGRARLITTRGRLPASRSAATLARPSRRSGDMSYLSPQASATPPQQTIYENQPLEPTSSSTKNLSAGFTPGGPLSSNPTTGYSSVTATATRQTTSQAPGITGGAGSIGNARGDDNFGRQSGRPSGGFTASQSFLPTSNSCGDFQRLTPVRLRPSRVGSNIPVPSSSSPTRRSLGTPRSNLPVPKFALAPSTSSAALYGLKEENVPPISPSGLGLRARDSMLLPSTMSVPRKQGSGAMKHANTSTQEAASAYDIVGQPLPTVAPTVAGPKLEDPFRDLQPAHSSQSKQQQQPKHKSHSQQQEFELVDLPANKLPASKLPTFQSARQTASAKGKEVQRDQPASQLPLFRKPSPIKKQQQPSRLPKSSTLGVFSNLASSLSRTSLVGNINRIGGGSRKPSSSSTMADLHSQDNPNKGDKAPSTRDVTPVSAVPAAGPDPFESEEEDHPRFVKKAHGFEFWTGRFVAVQDRLKTEALQRQSIKIVAPAHTQQSQIPQPKKTGTNTNGNGLGLPTSNTTANIARVDPNQQAQTQQSQSQFATTSTTPLHMTLGGEMSAQGPQTPRAALNATILLVDDKARLRRTWQLLEASCSNNTSLYSLHQFQQEYARQFNMPQCLPKGGTMTDDDPKAKFFNLYPSWGNSSKAGTSNNSKAGGSKDAAKKGKEVEGKDAAVKKDDDSMTSYDSKGKGKGKGWVGRMFSGGKKSGNTSPK</sequence>
<dbReference type="EMBL" id="MU394286">
    <property type="protein sequence ID" value="KAI6091646.1"/>
    <property type="molecule type" value="Genomic_DNA"/>
</dbReference>
<name>A0ACC0DG07_9PEZI</name>
<evidence type="ECO:0000313" key="1">
    <source>
        <dbReference type="EMBL" id="KAI6091646.1"/>
    </source>
</evidence>
<reference evidence="1 2" key="1">
    <citation type="journal article" date="2022" name="New Phytol.">
        <title>Ecological generalism drives hyperdiversity of secondary metabolite gene clusters in xylarialean endophytes.</title>
        <authorList>
            <person name="Franco M.E.E."/>
            <person name="Wisecaver J.H."/>
            <person name="Arnold A.E."/>
            <person name="Ju Y.M."/>
            <person name="Slot J.C."/>
            <person name="Ahrendt S."/>
            <person name="Moore L.P."/>
            <person name="Eastman K.E."/>
            <person name="Scott K."/>
            <person name="Konkel Z."/>
            <person name="Mondo S.J."/>
            <person name="Kuo A."/>
            <person name="Hayes R.D."/>
            <person name="Haridas S."/>
            <person name="Andreopoulos B."/>
            <person name="Riley R."/>
            <person name="LaButti K."/>
            <person name="Pangilinan J."/>
            <person name="Lipzen A."/>
            <person name="Amirebrahimi M."/>
            <person name="Yan J."/>
            <person name="Adam C."/>
            <person name="Keymanesh K."/>
            <person name="Ng V."/>
            <person name="Louie K."/>
            <person name="Northen T."/>
            <person name="Drula E."/>
            <person name="Henrissat B."/>
            <person name="Hsieh H.M."/>
            <person name="Youens-Clark K."/>
            <person name="Lutzoni F."/>
            <person name="Miadlikowska J."/>
            <person name="Eastwood D.C."/>
            <person name="Hamelin R.C."/>
            <person name="Grigoriev I.V."/>
            <person name="U'Ren J.M."/>
        </authorList>
    </citation>
    <scope>NUCLEOTIDE SEQUENCE [LARGE SCALE GENOMIC DNA]</scope>
    <source>
        <strain evidence="1 2">ER1909</strain>
    </source>
</reference>
<proteinExistence type="predicted"/>
<keyword evidence="2" id="KW-1185">Reference proteome</keyword>
<gene>
    <name evidence="1" type="ORF">F4821DRAFT_189061</name>
</gene>
<evidence type="ECO:0000313" key="2">
    <source>
        <dbReference type="Proteomes" id="UP001497680"/>
    </source>
</evidence>
<organism evidence="1 2">
    <name type="scientific">Hypoxylon rubiginosum</name>
    <dbReference type="NCBI Taxonomy" id="110542"/>
    <lineage>
        <taxon>Eukaryota</taxon>
        <taxon>Fungi</taxon>
        <taxon>Dikarya</taxon>
        <taxon>Ascomycota</taxon>
        <taxon>Pezizomycotina</taxon>
        <taxon>Sordariomycetes</taxon>
        <taxon>Xylariomycetidae</taxon>
        <taxon>Xylariales</taxon>
        <taxon>Hypoxylaceae</taxon>
        <taxon>Hypoxylon</taxon>
    </lineage>
</organism>
<dbReference type="Proteomes" id="UP001497680">
    <property type="component" value="Unassembled WGS sequence"/>
</dbReference>
<comment type="caution">
    <text evidence="1">The sequence shown here is derived from an EMBL/GenBank/DDBJ whole genome shotgun (WGS) entry which is preliminary data.</text>
</comment>